<keyword evidence="2" id="KW-1185">Reference proteome</keyword>
<proteinExistence type="predicted"/>
<organism evidence="1 2">
    <name type="scientific">Vitreoscilla filiformis</name>
    <dbReference type="NCBI Taxonomy" id="63"/>
    <lineage>
        <taxon>Bacteria</taxon>
        <taxon>Pseudomonadati</taxon>
        <taxon>Pseudomonadota</taxon>
        <taxon>Betaproteobacteria</taxon>
        <taxon>Neisseriales</taxon>
        <taxon>Neisseriaceae</taxon>
        <taxon>Vitreoscilla</taxon>
    </lineage>
</organism>
<dbReference type="Proteomes" id="UP000199729">
    <property type="component" value="Chromosome"/>
</dbReference>
<reference evidence="1 2" key="1">
    <citation type="submission" date="2017-07" db="EMBL/GenBank/DDBJ databases">
        <title>Complete Genome Sequence of the cosmetic ferment Vitreoscilla filiformis (ATCC15551).</title>
        <authorList>
            <person name="Contreras S."/>
            <person name="Sagory-Zalkind P."/>
            <person name="Blanquart H."/>
            <person name="Iltis A."/>
            <person name="Morand S.C."/>
        </authorList>
    </citation>
    <scope>NUCLEOTIDE SEQUENCE [LARGE SCALE GENOMIC DNA]</scope>
    <source>
        <strain evidence="1 2">ATCC 15551</strain>
    </source>
</reference>
<accession>A0A221KAE6</accession>
<name>A0A221KAE6_VITFI</name>
<evidence type="ECO:0000313" key="1">
    <source>
        <dbReference type="EMBL" id="ASM75949.1"/>
    </source>
</evidence>
<gene>
    <name evidence="1" type="ORF">VITFI_CDS0170</name>
</gene>
<sequence>MAAPCQPSGDGCWQFPQPNSPHEGAWVACKGFGASQSRAV</sequence>
<evidence type="ECO:0000313" key="2">
    <source>
        <dbReference type="Proteomes" id="UP000199729"/>
    </source>
</evidence>
<dbReference type="EMBL" id="CP022423">
    <property type="protein sequence ID" value="ASM75949.1"/>
    <property type="molecule type" value="Genomic_DNA"/>
</dbReference>
<dbReference type="AlphaFoldDB" id="A0A221KAE6"/>
<dbReference type="KEGG" id="vff:VITFI_CDS0170"/>
<protein>
    <submittedName>
        <fullName evidence="1">Uncharacterized protein</fullName>
    </submittedName>
</protein>